<name>A0AAV6NGX8_9ROSI</name>
<evidence type="ECO:0000256" key="1">
    <source>
        <dbReference type="ARBA" id="ARBA00007626"/>
    </source>
</evidence>
<keyword evidence="2" id="KW-0732">Signal</keyword>
<gene>
    <name evidence="3" type="ORF">SDJN03_10434</name>
</gene>
<dbReference type="PANTHER" id="PTHR46128">
    <property type="entry name" value="MITOCHONDRIAL GROUP I INTRON SPLICING FACTOR CCM1"/>
    <property type="match status" value="1"/>
</dbReference>
<dbReference type="InterPro" id="IPR050872">
    <property type="entry name" value="PPR_P_subfamily"/>
</dbReference>
<evidence type="ECO:0000256" key="2">
    <source>
        <dbReference type="SAM" id="SignalP"/>
    </source>
</evidence>
<organism evidence="3 4">
    <name type="scientific">Cucurbita argyrosperma subsp. sororia</name>
    <dbReference type="NCBI Taxonomy" id="37648"/>
    <lineage>
        <taxon>Eukaryota</taxon>
        <taxon>Viridiplantae</taxon>
        <taxon>Streptophyta</taxon>
        <taxon>Embryophyta</taxon>
        <taxon>Tracheophyta</taxon>
        <taxon>Spermatophyta</taxon>
        <taxon>Magnoliopsida</taxon>
        <taxon>eudicotyledons</taxon>
        <taxon>Gunneridae</taxon>
        <taxon>Pentapetalae</taxon>
        <taxon>rosids</taxon>
        <taxon>fabids</taxon>
        <taxon>Cucurbitales</taxon>
        <taxon>Cucurbitaceae</taxon>
        <taxon>Cucurbiteae</taxon>
        <taxon>Cucurbita</taxon>
    </lineage>
</organism>
<keyword evidence="4" id="KW-1185">Reference proteome</keyword>
<protein>
    <submittedName>
        <fullName evidence="3">Pentatricopeptide repeat-containing protein</fullName>
    </submittedName>
</protein>
<comment type="similarity">
    <text evidence="1">Belongs to the PPR family. P subfamily.</text>
</comment>
<dbReference type="InterPro" id="IPR002885">
    <property type="entry name" value="PPR_rpt"/>
</dbReference>
<feature type="chain" id="PRO_5043574341" evidence="2">
    <location>
        <begin position="29"/>
        <end position="206"/>
    </location>
</feature>
<dbReference type="Proteomes" id="UP000685013">
    <property type="component" value="Chromosome 6"/>
</dbReference>
<accession>A0AAV6NGX8</accession>
<dbReference type="Pfam" id="PF01535">
    <property type="entry name" value="PPR"/>
    <property type="match status" value="1"/>
</dbReference>
<evidence type="ECO:0000313" key="4">
    <source>
        <dbReference type="Proteomes" id="UP000685013"/>
    </source>
</evidence>
<sequence length="206" mass="22840">MVGPKFNCSGPFRNIVFQFLLTVHGSLSQFFPASVTRPPPRNLRSTYGLNVSEKRFEAALPYNVCQCASPTELFCERLEHVTSKFSCEPDVYWHNTVINANCLKGQSSQALHWVNLMITNGCKSSIATISSVIDAFCRGGGGGGMRQCKLRRESILCLRYSGEFGLTPSSSTCSSLLISLARKGNLDEARIIWQEMSLRLKVCGMR</sequence>
<dbReference type="Pfam" id="PF13041">
    <property type="entry name" value="PPR_2"/>
    <property type="match status" value="1"/>
</dbReference>
<dbReference type="EMBL" id="JAGKQH010000006">
    <property type="protein sequence ID" value="KAG6597254.1"/>
    <property type="molecule type" value="Genomic_DNA"/>
</dbReference>
<dbReference type="PANTHER" id="PTHR46128:SF211">
    <property type="entry name" value="PENTACOTRIPEPTIDE-REPEAT REGION OF PRORP DOMAIN-CONTAINING PROTEIN"/>
    <property type="match status" value="1"/>
</dbReference>
<feature type="signal peptide" evidence="2">
    <location>
        <begin position="1"/>
        <end position="28"/>
    </location>
</feature>
<dbReference type="AlphaFoldDB" id="A0AAV6NGX8"/>
<proteinExistence type="inferred from homology"/>
<comment type="caution">
    <text evidence="3">The sequence shown here is derived from an EMBL/GenBank/DDBJ whole genome shotgun (WGS) entry which is preliminary data.</text>
</comment>
<feature type="non-terminal residue" evidence="3">
    <location>
        <position position="1"/>
    </location>
</feature>
<reference evidence="3 4" key="1">
    <citation type="journal article" date="2021" name="Hortic Res">
        <title>The domestication of Cucurbita argyrosperma as revealed by the genome of its wild relative.</title>
        <authorList>
            <person name="Barrera-Redondo J."/>
            <person name="Sanchez-de la Vega G."/>
            <person name="Aguirre-Liguori J.A."/>
            <person name="Castellanos-Morales G."/>
            <person name="Gutierrez-Guerrero Y.T."/>
            <person name="Aguirre-Dugua X."/>
            <person name="Aguirre-Planter E."/>
            <person name="Tenaillon M.I."/>
            <person name="Lira-Saade R."/>
            <person name="Eguiarte L.E."/>
        </authorList>
    </citation>
    <scope>NUCLEOTIDE SEQUENCE [LARGE SCALE GENOMIC DNA]</scope>
    <source>
        <strain evidence="3">JBR-2021</strain>
    </source>
</reference>
<evidence type="ECO:0000313" key="3">
    <source>
        <dbReference type="EMBL" id="KAG6597254.1"/>
    </source>
</evidence>